<reference evidence="1" key="1">
    <citation type="submission" date="2014-12" db="EMBL/GenBank/DDBJ databases">
        <title>Insight into the proteome of Arion vulgaris.</title>
        <authorList>
            <person name="Aradska J."/>
            <person name="Bulat T."/>
            <person name="Smidak R."/>
            <person name="Sarate P."/>
            <person name="Gangsoo J."/>
            <person name="Sialana F."/>
            <person name="Bilban M."/>
            <person name="Lubec G."/>
        </authorList>
    </citation>
    <scope>NUCLEOTIDE SEQUENCE</scope>
    <source>
        <tissue evidence="1">Skin</tissue>
    </source>
</reference>
<proteinExistence type="predicted"/>
<organism evidence="1">
    <name type="scientific">Arion vulgaris</name>
    <dbReference type="NCBI Taxonomy" id="1028688"/>
    <lineage>
        <taxon>Eukaryota</taxon>
        <taxon>Metazoa</taxon>
        <taxon>Spiralia</taxon>
        <taxon>Lophotrochozoa</taxon>
        <taxon>Mollusca</taxon>
        <taxon>Gastropoda</taxon>
        <taxon>Heterobranchia</taxon>
        <taxon>Euthyneura</taxon>
        <taxon>Panpulmonata</taxon>
        <taxon>Eupulmonata</taxon>
        <taxon>Stylommatophora</taxon>
        <taxon>Helicina</taxon>
        <taxon>Arionoidea</taxon>
        <taxon>Arionidae</taxon>
        <taxon>Arion</taxon>
    </lineage>
</organism>
<dbReference type="AlphaFoldDB" id="A0A0B6ZMP4"/>
<gene>
    <name evidence="1" type="primary">ORF71654</name>
</gene>
<name>A0A0B6ZMP4_9EUPU</name>
<protein>
    <submittedName>
        <fullName evidence="1">Uncharacterized protein</fullName>
    </submittedName>
</protein>
<dbReference type="EMBL" id="HACG01022938">
    <property type="protein sequence ID" value="CEK69803.1"/>
    <property type="molecule type" value="Transcribed_RNA"/>
</dbReference>
<accession>A0A0B6ZMP4</accession>
<evidence type="ECO:0000313" key="1">
    <source>
        <dbReference type="EMBL" id="CEK69803.1"/>
    </source>
</evidence>
<feature type="non-terminal residue" evidence="1">
    <location>
        <position position="1"/>
    </location>
</feature>
<sequence>SDIPTQSRHGKIKFLQLNKKSARITVRIHKTSEEGKFLTTEYIEEHFPNSMCTYVYTDGFATNAIENGGGALIVLSNWNIIR</sequence>